<dbReference type="InterPro" id="IPR032675">
    <property type="entry name" value="LRR_dom_sf"/>
</dbReference>
<dbReference type="SUPFAM" id="SSF52075">
    <property type="entry name" value="Outer arm dynein light chain 1"/>
    <property type="match status" value="1"/>
</dbReference>
<dbReference type="GO" id="GO:0005929">
    <property type="term" value="C:cilium"/>
    <property type="evidence" value="ECO:0007669"/>
    <property type="project" value="TreeGrafter"/>
</dbReference>
<keyword evidence="7" id="KW-0969">Cilium</keyword>
<protein>
    <recommendedName>
        <fullName evidence="11">Dynein regulatory complex subunit 3</fullName>
    </recommendedName>
</protein>
<evidence type="ECO:0000256" key="5">
    <source>
        <dbReference type="ARBA" id="ARBA00022846"/>
    </source>
</evidence>
<accession>A0AA88SEY8</accession>
<proteinExistence type="inferred from homology"/>
<dbReference type="InterPro" id="IPR050576">
    <property type="entry name" value="Cilia_flagella_integrity"/>
</dbReference>
<evidence type="ECO:0000256" key="7">
    <source>
        <dbReference type="ARBA" id="ARBA00023069"/>
    </source>
</evidence>
<sequence length="532" mass="61636">MSGPYAIKESSVIDEEMLEKAVEEQGPPGKAGLIAKEEGLKYDKVSQLHLDYRKILKIEHLWQFASLTKLQLDNNIIQKIEGLEKLTNLVWLDLSFNNIEVIEGLDTLVKLQDLSLFNNRISIIENMDSLQNLEIISLGNNLISQLENVIYLRKLKNLRTLNLAGNPVCKDENYKVFVAAYLPDLVYIDFRLLDEQTREKGQYQYQTAIEKIKQNELDEQKATEVQEATEQELQLHKDAFVEYLNGPQLFDSMFAGDVEASKLAHLSGIATLLESYPFFAFCFIIMRILHCICLNDIKTYQTKLEAFCMQIFEAGLTQKTQRQNEVECFFTCLQKAMADNQQRGAQIVADFERSRRQVMVEIQQAADHSSLKDRVRNEIIQIRDTLLTLELQLVAQLEEIIKDFERNITDMVGGFTEYCRDLENLHHEKVLETSMARLERVAKNEMEEDLPVEVQLLFVDKDTLMNAVSLSHDIHLLKIDNREDELLTRIHNWMSALLKSIHDDEAKRNRKRISEIHKYVDYAVDQLEETLA</sequence>
<keyword evidence="9" id="KW-0966">Cell projection</keyword>
<keyword evidence="3" id="KW-0433">Leucine-rich repeat</keyword>
<comment type="caution">
    <text evidence="12">The sequence shown here is derived from an EMBL/GenBank/DDBJ whole genome shotgun (WGS) entry which is preliminary data.</text>
</comment>
<dbReference type="SMART" id="SM00365">
    <property type="entry name" value="LRR_SD22"/>
    <property type="match status" value="4"/>
</dbReference>
<dbReference type="AlphaFoldDB" id="A0AA88SEY8"/>
<keyword evidence="5" id="KW-0282">Flagellum</keyword>
<evidence type="ECO:0000256" key="2">
    <source>
        <dbReference type="ARBA" id="ARBA00022490"/>
    </source>
</evidence>
<evidence type="ECO:0000256" key="3">
    <source>
        <dbReference type="ARBA" id="ARBA00022614"/>
    </source>
</evidence>
<dbReference type="PANTHER" id="PTHR45973:SF12">
    <property type="entry name" value="DYNEIN REGULATORY COMPLEX SUBUNIT 3"/>
    <property type="match status" value="1"/>
</dbReference>
<dbReference type="InterPro" id="IPR001611">
    <property type="entry name" value="Leu-rich_rpt"/>
</dbReference>
<evidence type="ECO:0000256" key="6">
    <source>
        <dbReference type="ARBA" id="ARBA00023054"/>
    </source>
</evidence>
<keyword evidence="13" id="KW-1185">Reference proteome</keyword>
<keyword evidence="2" id="KW-0963">Cytoplasm</keyword>
<organism evidence="12 13">
    <name type="scientific">Tachysurus vachellii</name>
    <name type="common">Darkbarbel catfish</name>
    <name type="synonym">Pelteobagrus vachellii</name>
    <dbReference type="NCBI Taxonomy" id="175792"/>
    <lineage>
        <taxon>Eukaryota</taxon>
        <taxon>Metazoa</taxon>
        <taxon>Chordata</taxon>
        <taxon>Craniata</taxon>
        <taxon>Vertebrata</taxon>
        <taxon>Euteleostomi</taxon>
        <taxon>Actinopterygii</taxon>
        <taxon>Neopterygii</taxon>
        <taxon>Teleostei</taxon>
        <taxon>Ostariophysi</taxon>
        <taxon>Siluriformes</taxon>
        <taxon>Bagridae</taxon>
        <taxon>Tachysurus</taxon>
    </lineage>
</organism>
<evidence type="ECO:0000256" key="8">
    <source>
        <dbReference type="ARBA" id="ARBA00023212"/>
    </source>
</evidence>
<dbReference type="PROSITE" id="PS51450">
    <property type="entry name" value="LRR"/>
    <property type="match status" value="4"/>
</dbReference>
<keyword evidence="4" id="KW-0677">Repeat</keyword>
<evidence type="ECO:0000256" key="10">
    <source>
        <dbReference type="ARBA" id="ARBA00038378"/>
    </source>
</evidence>
<dbReference type="Proteomes" id="UP001187315">
    <property type="component" value="Unassembled WGS sequence"/>
</dbReference>
<evidence type="ECO:0000256" key="4">
    <source>
        <dbReference type="ARBA" id="ARBA00022737"/>
    </source>
</evidence>
<evidence type="ECO:0000313" key="13">
    <source>
        <dbReference type="Proteomes" id="UP001187315"/>
    </source>
</evidence>
<name>A0AA88SEY8_TACVA</name>
<evidence type="ECO:0000256" key="11">
    <source>
        <dbReference type="ARBA" id="ARBA00040950"/>
    </source>
</evidence>
<comment type="subcellular location">
    <subcellularLocation>
        <location evidence="1">Cytoplasm</location>
        <location evidence="1">Cytoskeleton</location>
        <location evidence="1">Flagellum axoneme</location>
    </subcellularLocation>
</comment>
<dbReference type="Gene3D" id="3.80.10.10">
    <property type="entry name" value="Ribonuclease Inhibitor"/>
    <property type="match status" value="1"/>
</dbReference>
<evidence type="ECO:0000256" key="9">
    <source>
        <dbReference type="ARBA" id="ARBA00023273"/>
    </source>
</evidence>
<keyword evidence="6" id="KW-0175">Coiled coil</keyword>
<evidence type="ECO:0000256" key="1">
    <source>
        <dbReference type="ARBA" id="ARBA00004611"/>
    </source>
</evidence>
<dbReference type="PANTHER" id="PTHR45973">
    <property type="entry name" value="PROTEIN PHOSPHATASE 1 REGULATORY SUBUNIT SDS22-RELATED"/>
    <property type="match status" value="1"/>
</dbReference>
<dbReference type="EMBL" id="JAVHJS010000018">
    <property type="protein sequence ID" value="KAK2829526.1"/>
    <property type="molecule type" value="Genomic_DNA"/>
</dbReference>
<reference evidence="12" key="1">
    <citation type="submission" date="2023-08" db="EMBL/GenBank/DDBJ databases">
        <title>Pelteobagrus vachellii genome.</title>
        <authorList>
            <person name="Liu H."/>
        </authorList>
    </citation>
    <scope>NUCLEOTIDE SEQUENCE</scope>
    <source>
        <strain evidence="12">PRFRI_2022a</strain>
        <tissue evidence="12">Muscle</tissue>
    </source>
</reference>
<evidence type="ECO:0000313" key="12">
    <source>
        <dbReference type="EMBL" id="KAK2829526.1"/>
    </source>
</evidence>
<gene>
    <name evidence="12" type="ORF">Q7C36_017516</name>
</gene>
<keyword evidence="8" id="KW-0206">Cytoskeleton</keyword>
<dbReference type="Pfam" id="PF14580">
    <property type="entry name" value="LRR_9"/>
    <property type="match status" value="1"/>
</dbReference>
<comment type="similarity">
    <text evidence="10">Belongs to the DRC3 family.</text>
</comment>